<dbReference type="AlphaFoldDB" id="A0A917KLF8"/>
<feature type="region of interest" description="Disordered" evidence="1">
    <location>
        <begin position="19"/>
        <end position="38"/>
    </location>
</feature>
<dbReference type="SUPFAM" id="SSF89392">
    <property type="entry name" value="Prokaryotic lipoproteins and lipoprotein localization factors"/>
    <property type="match status" value="1"/>
</dbReference>
<feature type="region of interest" description="Disordered" evidence="1">
    <location>
        <begin position="252"/>
        <end position="277"/>
    </location>
</feature>
<accession>A0A917KLF8</accession>
<dbReference type="InterPro" id="IPR029046">
    <property type="entry name" value="LolA/LolB/LppX"/>
</dbReference>
<dbReference type="EMBL" id="BMQA01000009">
    <property type="protein sequence ID" value="GGJ19179.1"/>
    <property type="molecule type" value="Genomic_DNA"/>
</dbReference>
<evidence type="ECO:0000256" key="1">
    <source>
        <dbReference type="SAM" id="MobiDB-lite"/>
    </source>
</evidence>
<feature type="compositionally biased region" description="Basic and acidic residues" evidence="1">
    <location>
        <begin position="47"/>
        <end position="59"/>
    </location>
</feature>
<organism evidence="2 3">
    <name type="scientific">Streptomyces brasiliensis</name>
    <dbReference type="NCBI Taxonomy" id="1954"/>
    <lineage>
        <taxon>Bacteria</taxon>
        <taxon>Bacillati</taxon>
        <taxon>Actinomycetota</taxon>
        <taxon>Actinomycetes</taxon>
        <taxon>Kitasatosporales</taxon>
        <taxon>Streptomycetaceae</taxon>
        <taxon>Streptomyces</taxon>
    </lineage>
</organism>
<feature type="compositionally biased region" description="Low complexity" evidence="1">
    <location>
        <begin position="19"/>
        <end position="36"/>
    </location>
</feature>
<gene>
    <name evidence="2" type="ORF">GCM10010121_032650</name>
</gene>
<reference evidence="2" key="2">
    <citation type="submission" date="2020-09" db="EMBL/GenBank/DDBJ databases">
        <authorList>
            <person name="Sun Q."/>
            <person name="Ohkuma M."/>
        </authorList>
    </citation>
    <scope>NUCLEOTIDE SEQUENCE</scope>
    <source>
        <strain evidence="2">JCM 3086</strain>
    </source>
</reference>
<evidence type="ECO:0000313" key="3">
    <source>
        <dbReference type="Proteomes" id="UP000657574"/>
    </source>
</evidence>
<name>A0A917KLF8_9ACTN</name>
<reference evidence="2" key="1">
    <citation type="journal article" date="2014" name="Int. J. Syst. Evol. Microbiol.">
        <title>Complete genome sequence of Corynebacterium casei LMG S-19264T (=DSM 44701T), isolated from a smear-ripened cheese.</title>
        <authorList>
            <consortium name="US DOE Joint Genome Institute (JGI-PGF)"/>
            <person name="Walter F."/>
            <person name="Albersmeier A."/>
            <person name="Kalinowski J."/>
            <person name="Ruckert C."/>
        </authorList>
    </citation>
    <scope>NUCLEOTIDE SEQUENCE</scope>
    <source>
        <strain evidence="2">JCM 3086</strain>
    </source>
</reference>
<dbReference type="PROSITE" id="PS51257">
    <property type="entry name" value="PROKAR_LIPOPROTEIN"/>
    <property type="match status" value="1"/>
</dbReference>
<dbReference type="Proteomes" id="UP000657574">
    <property type="component" value="Unassembled WGS sequence"/>
</dbReference>
<evidence type="ECO:0000313" key="2">
    <source>
        <dbReference type="EMBL" id="GGJ19179.1"/>
    </source>
</evidence>
<feature type="region of interest" description="Disordered" evidence="1">
    <location>
        <begin position="47"/>
        <end position="66"/>
    </location>
</feature>
<keyword evidence="2" id="KW-0449">Lipoprotein</keyword>
<protein>
    <submittedName>
        <fullName evidence="2">Lipoprotein</fullName>
    </submittedName>
</protein>
<proteinExistence type="predicted"/>
<comment type="caution">
    <text evidence="2">The sequence shown here is derived from an EMBL/GenBank/DDBJ whole genome shotgun (WGS) entry which is preliminary data.</text>
</comment>
<sequence>MRRGALTIAVTIALSGTGACTSSGSSGASGTSGRGTPHAGVVAALRSAEKRTDDAESARVRSTTTMGSDLSMTANGVLGWSDGTTGTVTIAYTGGTTADLMRKLGTTSMEARYLPDAYYAKVGERFAAQAGGKHWIRYEYADLAGLGNQMQTTAPHHSVKLLLTSGDVRKVGEETVRGEHTTHYTGAVDVAGLASGELKKQLTRAGVITETVDIWIDDRDLLVKKVEKGRTANGAYSQTAYYSEYGAKVSATRPPASDTEDFRDLLSKQGATPRSTS</sequence>
<keyword evidence="3" id="KW-1185">Reference proteome</keyword>
<dbReference type="Gene3D" id="2.50.20.20">
    <property type="match status" value="1"/>
</dbReference>